<dbReference type="Gene3D" id="3.40.50.620">
    <property type="entry name" value="HUPs"/>
    <property type="match status" value="1"/>
</dbReference>
<accession>A0A2U3QI67</accession>
<dbReference type="PANTHER" id="PTHR46268">
    <property type="entry name" value="STRESS RESPONSE PROTEIN NHAX"/>
    <property type="match status" value="1"/>
</dbReference>
<evidence type="ECO:0000259" key="2">
    <source>
        <dbReference type="Pfam" id="PF00582"/>
    </source>
</evidence>
<feature type="domain" description="UspA" evidence="2">
    <location>
        <begin position="5"/>
        <end position="143"/>
    </location>
</feature>
<evidence type="ECO:0000256" key="1">
    <source>
        <dbReference type="ARBA" id="ARBA00008791"/>
    </source>
</evidence>
<dbReference type="Proteomes" id="UP000245125">
    <property type="component" value="Unassembled WGS sequence"/>
</dbReference>
<dbReference type="InterPro" id="IPR014729">
    <property type="entry name" value="Rossmann-like_a/b/a_fold"/>
</dbReference>
<dbReference type="AlphaFoldDB" id="A0A2U3QI67"/>
<organism evidence="3 4">
    <name type="scientific">Candidatus Sulfobium mesophilum</name>
    <dbReference type="NCBI Taxonomy" id="2016548"/>
    <lineage>
        <taxon>Bacteria</taxon>
        <taxon>Pseudomonadati</taxon>
        <taxon>Nitrospirota</taxon>
        <taxon>Nitrospiria</taxon>
        <taxon>Nitrospirales</taxon>
        <taxon>Nitrospiraceae</taxon>
        <taxon>Candidatus Sulfobium</taxon>
    </lineage>
</organism>
<evidence type="ECO:0000313" key="3">
    <source>
        <dbReference type="EMBL" id="SPQ01050.1"/>
    </source>
</evidence>
<evidence type="ECO:0000313" key="4">
    <source>
        <dbReference type="Proteomes" id="UP000245125"/>
    </source>
</evidence>
<reference evidence="4" key="1">
    <citation type="submission" date="2018-03" db="EMBL/GenBank/DDBJ databases">
        <authorList>
            <person name="Zecchin S."/>
        </authorList>
    </citation>
    <scope>NUCLEOTIDE SEQUENCE [LARGE SCALE GENOMIC DNA]</scope>
</reference>
<protein>
    <submittedName>
        <fullName evidence="3">Universal stress protein Usp</fullName>
    </submittedName>
</protein>
<dbReference type="CDD" id="cd00293">
    <property type="entry name" value="USP-like"/>
    <property type="match status" value="1"/>
</dbReference>
<sequence>MEDINRILVVSRMTAQCGKAVHYGVSLSKKYGASLYVIHVVHNPFGLEGWNLPPLEEDYSAQLKRCKENIDEAINAERAQGVGICEIIREGEPTEVILQVVKEENIDLIIMLAHEEGRFEHFLFGHSNEDLIRRLPCSIMLVKKEPKVFGAVY</sequence>
<comment type="similarity">
    <text evidence="1">Belongs to the universal stress protein A family.</text>
</comment>
<name>A0A2U3QI67_9BACT</name>
<dbReference type="Pfam" id="PF00582">
    <property type="entry name" value="Usp"/>
    <property type="match status" value="1"/>
</dbReference>
<dbReference type="OrthoDB" id="5395985at2"/>
<dbReference type="SUPFAM" id="SSF52402">
    <property type="entry name" value="Adenine nucleotide alpha hydrolases-like"/>
    <property type="match status" value="1"/>
</dbReference>
<gene>
    <name evidence="3" type="primary">usp</name>
    <name evidence="3" type="ORF">NBG4_400018</name>
</gene>
<proteinExistence type="inferred from homology"/>
<dbReference type="PANTHER" id="PTHR46268:SF6">
    <property type="entry name" value="UNIVERSAL STRESS PROTEIN UP12"/>
    <property type="match status" value="1"/>
</dbReference>
<dbReference type="InterPro" id="IPR006016">
    <property type="entry name" value="UspA"/>
</dbReference>
<keyword evidence="4" id="KW-1185">Reference proteome</keyword>
<dbReference type="EMBL" id="OUUY01000087">
    <property type="protein sequence ID" value="SPQ01050.1"/>
    <property type="molecule type" value="Genomic_DNA"/>
</dbReference>